<keyword evidence="9" id="KW-1185">Reference proteome</keyword>
<dbReference type="GO" id="GO:0005524">
    <property type="term" value="F:ATP binding"/>
    <property type="evidence" value="ECO:0007669"/>
    <property type="project" value="UniProtKB-KW"/>
</dbReference>
<evidence type="ECO:0000256" key="2">
    <source>
        <dbReference type="ARBA" id="ARBA00022741"/>
    </source>
</evidence>
<evidence type="ECO:0000256" key="1">
    <source>
        <dbReference type="ARBA" id="ARBA00022448"/>
    </source>
</evidence>
<dbReference type="InterPro" id="IPR005895">
    <property type="entry name" value="ABC_transptr_haem_export_CcmA"/>
</dbReference>
<dbReference type="PANTHER" id="PTHR43499:SF1">
    <property type="entry name" value="ABC TRANSPORTER I FAMILY MEMBER 1"/>
    <property type="match status" value="1"/>
</dbReference>
<keyword evidence="4 8" id="KW-0067">ATP-binding</keyword>
<dbReference type="InterPro" id="IPR017871">
    <property type="entry name" value="ABC_transporter-like_CS"/>
</dbReference>
<dbReference type="EMBL" id="JBHPON010000002">
    <property type="protein sequence ID" value="MFC6037151.1"/>
    <property type="molecule type" value="Genomic_DNA"/>
</dbReference>
<evidence type="ECO:0000313" key="9">
    <source>
        <dbReference type="Proteomes" id="UP001596116"/>
    </source>
</evidence>
<keyword evidence="2" id="KW-0547">Nucleotide-binding</keyword>
<dbReference type="NCBIfam" id="TIGR01189">
    <property type="entry name" value="ccmA"/>
    <property type="match status" value="1"/>
</dbReference>
<reference evidence="8 9" key="1">
    <citation type="submission" date="2024-09" db="EMBL/GenBank/DDBJ databases">
        <authorList>
            <person name="Zhang Z.-H."/>
        </authorList>
    </citation>
    <scope>NUCLEOTIDE SEQUENCE [LARGE SCALE GENOMIC DNA]</scope>
    <source>
        <strain evidence="8 9">HHTR114</strain>
    </source>
</reference>
<evidence type="ECO:0000256" key="4">
    <source>
        <dbReference type="ARBA" id="ARBA00022840"/>
    </source>
</evidence>
<dbReference type="InterPro" id="IPR003593">
    <property type="entry name" value="AAA+_ATPase"/>
</dbReference>
<dbReference type="SUPFAM" id="SSF52540">
    <property type="entry name" value="P-loop containing nucleoside triphosphate hydrolases"/>
    <property type="match status" value="1"/>
</dbReference>
<evidence type="ECO:0000256" key="5">
    <source>
        <dbReference type="ARBA" id="ARBA00022967"/>
    </source>
</evidence>
<dbReference type="Gene3D" id="3.40.50.300">
    <property type="entry name" value="P-loop containing nucleotide triphosphate hydrolases"/>
    <property type="match status" value="1"/>
</dbReference>
<dbReference type="SMART" id="SM00382">
    <property type="entry name" value="AAA"/>
    <property type="match status" value="1"/>
</dbReference>
<organism evidence="8 9">
    <name type="scientific">Hyphococcus aureus</name>
    <dbReference type="NCBI Taxonomy" id="2666033"/>
    <lineage>
        <taxon>Bacteria</taxon>
        <taxon>Pseudomonadati</taxon>
        <taxon>Pseudomonadota</taxon>
        <taxon>Alphaproteobacteria</taxon>
        <taxon>Parvularculales</taxon>
        <taxon>Parvularculaceae</taxon>
        <taxon>Hyphococcus</taxon>
    </lineage>
</organism>
<evidence type="ECO:0000313" key="8">
    <source>
        <dbReference type="EMBL" id="MFC6037151.1"/>
    </source>
</evidence>
<accession>A0ABW1L138</accession>
<evidence type="ECO:0000259" key="7">
    <source>
        <dbReference type="PROSITE" id="PS50893"/>
    </source>
</evidence>
<dbReference type="InterPro" id="IPR003439">
    <property type="entry name" value="ABC_transporter-like_ATP-bd"/>
</dbReference>
<keyword evidence="1" id="KW-0813">Transport</keyword>
<name>A0ABW1L138_9PROT</name>
<protein>
    <submittedName>
        <fullName evidence="8">Heme ABC exporter ATP-binding protein CcmA</fullName>
    </submittedName>
</protein>
<comment type="caution">
    <text evidence="8">The sequence shown here is derived from an EMBL/GenBank/DDBJ whole genome shotgun (WGS) entry which is preliminary data.</text>
</comment>
<dbReference type="InterPro" id="IPR027417">
    <property type="entry name" value="P-loop_NTPase"/>
</dbReference>
<dbReference type="PROSITE" id="PS00211">
    <property type="entry name" value="ABC_TRANSPORTER_1"/>
    <property type="match status" value="1"/>
</dbReference>
<dbReference type="PANTHER" id="PTHR43499">
    <property type="entry name" value="ABC TRANSPORTER I FAMILY MEMBER 1"/>
    <property type="match status" value="1"/>
</dbReference>
<evidence type="ECO:0000256" key="6">
    <source>
        <dbReference type="ARBA" id="ARBA00023136"/>
    </source>
</evidence>
<sequence length="205" mass="21552">MSPYRRAISLTAADAGCDRAGAAIVRGVNFSLAPGEGMQLFGPNGSGKSSLLSMFAGLIRPVEGVLEWRLDGAVSNAAPAGGVFFLGHDASVKPALTAEENLRFWAQVNGGGDVGAALKAVDGASFRHLRAGRLSAGQRRRVDLARALLVDREAWLLDEPTAAIDRDGVAVIRKLIDDHLSRGGIAIVATHDDLGDGFKRLELAR</sequence>
<dbReference type="Proteomes" id="UP001596116">
    <property type="component" value="Unassembled WGS sequence"/>
</dbReference>
<evidence type="ECO:0000256" key="3">
    <source>
        <dbReference type="ARBA" id="ARBA00022748"/>
    </source>
</evidence>
<dbReference type="RefSeq" id="WP_379881606.1">
    <property type="nucleotide sequence ID" value="NZ_JBHPON010000002.1"/>
</dbReference>
<feature type="domain" description="ABC transporter" evidence="7">
    <location>
        <begin position="5"/>
        <end position="203"/>
    </location>
</feature>
<dbReference type="Pfam" id="PF00005">
    <property type="entry name" value="ABC_tran"/>
    <property type="match status" value="1"/>
</dbReference>
<keyword evidence="3" id="KW-0201">Cytochrome c-type biogenesis</keyword>
<proteinExistence type="predicted"/>
<gene>
    <name evidence="8" type="primary">ccmA</name>
    <name evidence="8" type="ORF">ACFMB1_16465</name>
</gene>
<dbReference type="PROSITE" id="PS50893">
    <property type="entry name" value="ABC_TRANSPORTER_2"/>
    <property type="match status" value="1"/>
</dbReference>
<keyword evidence="6" id="KW-0472">Membrane</keyword>
<keyword evidence="5" id="KW-1278">Translocase</keyword>